<name>A0A5M6DCP4_9BACT</name>
<keyword evidence="13 16" id="KW-0238">DNA-binding</keyword>
<evidence type="ECO:0000313" key="18">
    <source>
        <dbReference type="EMBL" id="KAA5545294.1"/>
    </source>
</evidence>
<organism evidence="18 19">
    <name type="scientific">Roseiconus nitratireducens</name>
    <dbReference type="NCBI Taxonomy" id="2605748"/>
    <lineage>
        <taxon>Bacteria</taxon>
        <taxon>Pseudomonadati</taxon>
        <taxon>Planctomycetota</taxon>
        <taxon>Planctomycetia</taxon>
        <taxon>Pirellulales</taxon>
        <taxon>Pirellulaceae</taxon>
        <taxon>Roseiconus</taxon>
    </lineage>
</organism>
<dbReference type="GO" id="GO:0003887">
    <property type="term" value="F:DNA-directed DNA polymerase activity"/>
    <property type="evidence" value="ECO:0007669"/>
    <property type="project" value="UniProtKB-UniRule"/>
</dbReference>
<dbReference type="InterPro" id="IPR001126">
    <property type="entry name" value="UmuC"/>
</dbReference>
<dbReference type="NCBIfam" id="NF002751">
    <property type="entry name" value="PRK02794.1"/>
    <property type="match status" value="1"/>
</dbReference>
<dbReference type="InterPro" id="IPR050116">
    <property type="entry name" value="DNA_polymerase-Y"/>
</dbReference>
<dbReference type="InterPro" id="IPR036775">
    <property type="entry name" value="DNA_pol_Y-fam_lit_finger_sf"/>
</dbReference>
<evidence type="ECO:0000256" key="13">
    <source>
        <dbReference type="ARBA" id="ARBA00023125"/>
    </source>
</evidence>
<evidence type="ECO:0000256" key="7">
    <source>
        <dbReference type="ARBA" id="ARBA00022695"/>
    </source>
</evidence>
<evidence type="ECO:0000259" key="17">
    <source>
        <dbReference type="PROSITE" id="PS50173"/>
    </source>
</evidence>
<dbReference type="FunFam" id="3.30.1490.100:FF:000004">
    <property type="entry name" value="DNA polymerase IV"/>
    <property type="match status" value="1"/>
</dbReference>
<feature type="domain" description="UmuC" evidence="17">
    <location>
        <begin position="2"/>
        <end position="183"/>
    </location>
</feature>
<evidence type="ECO:0000256" key="12">
    <source>
        <dbReference type="ARBA" id="ARBA00022932"/>
    </source>
</evidence>
<dbReference type="Gene3D" id="3.30.1490.100">
    <property type="entry name" value="DNA polymerase, Y-family, little finger domain"/>
    <property type="match status" value="1"/>
</dbReference>
<dbReference type="FunFam" id="3.40.1170.60:FF:000001">
    <property type="entry name" value="DNA polymerase IV"/>
    <property type="match status" value="1"/>
</dbReference>
<comment type="subcellular location">
    <subcellularLocation>
        <location evidence="1 16">Cytoplasm</location>
    </subcellularLocation>
</comment>
<dbReference type="CDD" id="cd03586">
    <property type="entry name" value="PolY_Pol_IV_kappa"/>
    <property type="match status" value="1"/>
</dbReference>
<feature type="active site" evidence="16">
    <location>
        <position position="102"/>
    </location>
</feature>
<evidence type="ECO:0000256" key="16">
    <source>
        <dbReference type="HAMAP-Rule" id="MF_01113"/>
    </source>
</evidence>
<comment type="subunit">
    <text evidence="3 16">Monomer.</text>
</comment>
<reference evidence="18 19" key="1">
    <citation type="submission" date="2019-08" db="EMBL/GenBank/DDBJ databases">
        <authorList>
            <person name="Dhanesh K."/>
            <person name="Kumar G."/>
            <person name="Sasikala C."/>
            <person name="Venkata Ramana C."/>
        </authorList>
    </citation>
    <scope>NUCLEOTIDE SEQUENCE [LARGE SCALE GENOMIC DNA]</scope>
    <source>
        <strain evidence="18 19">JC645</strain>
    </source>
</reference>
<keyword evidence="7 16" id="KW-0548">Nucleotidyltransferase</keyword>
<protein>
    <recommendedName>
        <fullName evidence="16">DNA polymerase IV</fullName>
        <shortName evidence="16">Pol IV</shortName>
        <ecNumber evidence="16">2.7.7.7</ecNumber>
    </recommendedName>
</protein>
<keyword evidence="4 16" id="KW-0515">Mutator protein</keyword>
<evidence type="ECO:0000256" key="5">
    <source>
        <dbReference type="ARBA" id="ARBA00022490"/>
    </source>
</evidence>
<keyword evidence="10 16" id="KW-0227">DNA damage</keyword>
<dbReference type="GO" id="GO:0003684">
    <property type="term" value="F:damaged DNA binding"/>
    <property type="evidence" value="ECO:0007669"/>
    <property type="project" value="InterPro"/>
</dbReference>
<keyword evidence="9 16" id="KW-0479">Metal-binding</keyword>
<dbReference type="InterPro" id="IPR022880">
    <property type="entry name" value="DNApol_IV"/>
</dbReference>
<keyword evidence="12 16" id="KW-0239">DNA-directed DNA polymerase</keyword>
<feature type="binding site" evidence="16">
    <location>
        <position position="101"/>
    </location>
    <ligand>
        <name>Mg(2+)</name>
        <dbReference type="ChEBI" id="CHEBI:18420"/>
    </ligand>
</feature>
<dbReference type="SUPFAM" id="SSF56672">
    <property type="entry name" value="DNA/RNA polymerases"/>
    <property type="match status" value="1"/>
</dbReference>
<feature type="site" description="Substrate discrimination" evidence="16">
    <location>
        <position position="11"/>
    </location>
</feature>
<keyword evidence="19" id="KW-1185">Reference proteome</keyword>
<comment type="cofactor">
    <cofactor evidence="16">
        <name>Mg(2+)</name>
        <dbReference type="ChEBI" id="CHEBI:18420"/>
    </cofactor>
    <text evidence="16">Binds 2 magnesium ions per subunit.</text>
</comment>
<dbReference type="InterPro" id="IPR043128">
    <property type="entry name" value="Rev_trsase/Diguanyl_cyclase"/>
</dbReference>
<evidence type="ECO:0000256" key="1">
    <source>
        <dbReference type="ARBA" id="ARBA00004496"/>
    </source>
</evidence>
<dbReference type="Pfam" id="PF21999">
    <property type="entry name" value="IMS_HHH_1"/>
    <property type="match status" value="1"/>
</dbReference>
<dbReference type="InterPro" id="IPR053848">
    <property type="entry name" value="IMS_HHH_1"/>
</dbReference>
<dbReference type="GO" id="GO:0006261">
    <property type="term" value="P:DNA-templated DNA replication"/>
    <property type="evidence" value="ECO:0007669"/>
    <property type="project" value="UniProtKB-UniRule"/>
</dbReference>
<evidence type="ECO:0000256" key="6">
    <source>
        <dbReference type="ARBA" id="ARBA00022679"/>
    </source>
</evidence>
<dbReference type="GO" id="GO:0005829">
    <property type="term" value="C:cytosol"/>
    <property type="evidence" value="ECO:0007669"/>
    <property type="project" value="TreeGrafter"/>
</dbReference>
<dbReference type="HAMAP" id="MF_01113">
    <property type="entry name" value="DNApol_IV"/>
    <property type="match status" value="1"/>
</dbReference>
<dbReference type="SUPFAM" id="SSF100879">
    <property type="entry name" value="Lesion bypass DNA polymerase (Y-family), little finger domain"/>
    <property type="match status" value="1"/>
</dbReference>
<dbReference type="Pfam" id="PF00817">
    <property type="entry name" value="IMS"/>
    <property type="match status" value="1"/>
</dbReference>
<dbReference type="PANTHER" id="PTHR11076:SF33">
    <property type="entry name" value="DNA POLYMERASE KAPPA"/>
    <property type="match status" value="1"/>
</dbReference>
<feature type="binding site" evidence="16">
    <location>
        <position position="6"/>
    </location>
    <ligand>
        <name>Mg(2+)</name>
        <dbReference type="ChEBI" id="CHEBI:18420"/>
    </ligand>
</feature>
<dbReference type="Pfam" id="PF11799">
    <property type="entry name" value="IMS_C"/>
    <property type="match status" value="1"/>
</dbReference>
<dbReference type="RefSeq" id="WP_150075565.1">
    <property type="nucleotide sequence ID" value="NZ_VWOX01000003.1"/>
</dbReference>
<dbReference type="GO" id="GO:0009432">
    <property type="term" value="P:SOS response"/>
    <property type="evidence" value="ECO:0007669"/>
    <property type="project" value="TreeGrafter"/>
</dbReference>
<dbReference type="Gene3D" id="3.40.1170.60">
    <property type="match status" value="1"/>
</dbReference>
<dbReference type="EC" id="2.7.7.7" evidence="16"/>
<dbReference type="InterPro" id="IPR043502">
    <property type="entry name" value="DNA/RNA_pol_sf"/>
</dbReference>
<dbReference type="PANTHER" id="PTHR11076">
    <property type="entry name" value="DNA REPAIR POLYMERASE UMUC / TRANSFERASE FAMILY MEMBER"/>
    <property type="match status" value="1"/>
</dbReference>
<comment type="caution">
    <text evidence="18">The sequence shown here is derived from an EMBL/GenBank/DDBJ whole genome shotgun (WGS) entry which is preliminary data.</text>
</comment>
<evidence type="ECO:0000256" key="10">
    <source>
        <dbReference type="ARBA" id="ARBA00022763"/>
    </source>
</evidence>
<dbReference type="NCBIfam" id="NF002882">
    <property type="entry name" value="PRK03348.1"/>
    <property type="match status" value="1"/>
</dbReference>
<evidence type="ECO:0000256" key="3">
    <source>
        <dbReference type="ARBA" id="ARBA00011245"/>
    </source>
</evidence>
<evidence type="ECO:0000313" key="19">
    <source>
        <dbReference type="Proteomes" id="UP000324479"/>
    </source>
</evidence>
<comment type="similarity">
    <text evidence="2 16">Belongs to the DNA polymerase type-Y family.</text>
</comment>
<evidence type="ECO:0000256" key="8">
    <source>
        <dbReference type="ARBA" id="ARBA00022705"/>
    </source>
</evidence>
<gene>
    <name evidence="16" type="primary">dinB</name>
    <name evidence="18" type="ORF">FYK55_06465</name>
</gene>
<dbReference type="EMBL" id="VWOX01000003">
    <property type="protein sequence ID" value="KAA5545294.1"/>
    <property type="molecule type" value="Genomic_DNA"/>
</dbReference>
<dbReference type="InterPro" id="IPR017961">
    <property type="entry name" value="DNA_pol_Y-fam_little_finger"/>
</dbReference>
<comment type="function">
    <text evidence="16">Poorly processive, error-prone DNA polymerase involved in untargeted mutagenesis. Copies undamaged DNA at stalled replication forks, which arise in vivo from mismatched or misaligned primer ends. These misaligned primers can be extended by PolIV. Exhibits no 3'-5' exonuclease (proofreading) activity. May be involved in translesional synthesis, in conjunction with the beta clamp from PolIII.</text>
</comment>
<sequence length="390" mass="43879">MILHVDMDAFYASIEQRDHPELRGRPVVVGGGKSGRGVVSAASYEARRYGIHSAMPGRRAAELCPHAVFVRGRLQHYADVGRQVREIFARYTPIIQPLSLDEAFLDLAGTERLHGDAAKVGHEIKQAIKDELALTASVGIAPRKFVAKIASDLEKPNGFVVVQEHELNRFLDPLPVSRLWGVGQVGARRLARLGLRTIADIRRQDASKLQSHFGDWGQHLWKLANGIDPRGVVPDRVAKQISHERTFSNDQTEDELLHAVVCHLCEQTAMRLRRHGRKSSTVSLKYRREDFRTFTRSLTLESPTDSTQDILQAAVGLLQAMRESQPRPVRLIGVSLSSLVGADTPYQPSLFDDPDHRDAERRLDQVVDQLSEKLGDRSIYRAASHRWRRR</sequence>
<dbReference type="GO" id="GO:0042276">
    <property type="term" value="P:error-prone translesion synthesis"/>
    <property type="evidence" value="ECO:0007669"/>
    <property type="project" value="TreeGrafter"/>
</dbReference>
<accession>A0A5M6DCP4</accession>
<keyword evidence="11 16" id="KW-0460">Magnesium</keyword>
<dbReference type="NCBIfam" id="NF003015">
    <property type="entry name" value="PRK03858.1"/>
    <property type="match status" value="1"/>
</dbReference>
<dbReference type="Gene3D" id="3.30.70.270">
    <property type="match status" value="1"/>
</dbReference>
<evidence type="ECO:0000256" key="11">
    <source>
        <dbReference type="ARBA" id="ARBA00022842"/>
    </source>
</evidence>
<evidence type="ECO:0000256" key="15">
    <source>
        <dbReference type="ARBA" id="ARBA00049244"/>
    </source>
</evidence>
<dbReference type="Proteomes" id="UP000324479">
    <property type="component" value="Unassembled WGS sequence"/>
</dbReference>
<evidence type="ECO:0000256" key="9">
    <source>
        <dbReference type="ARBA" id="ARBA00022723"/>
    </source>
</evidence>
<dbReference type="GO" id="GO:0006281">
    <property type="term" value="P:DNA repair"/>
    <property type="evidence" value="ECO:0007669"/>
    <property type="project" value="UniProtKB-UniRule"/>
</dbReference>
<keyword evidence="8 16" id="KW-0235">DNA replication</keyword>
<dbReference type="GO" id="GO:0000287">
    <property type="term" value="F:magnesium ion binding"/>
    <property type="evidence" value="ECO:0007669"/>
    <property type="project" value="UniProtKB-UniRule"/>
</dbReference>
<keyword evidence="6 16" id="KW-0808">Transferase</keyword>
<comment type="catalytic activity">
    <reaction evidence="15 16">
        <text>DNA(n) + a 2'-deoxyribonucleoside 5'-triphosphate = DNA(n+1) + diphosphate</text>
        <dbReference type="Rhea" id="RHEA:22508"/>
        <dbReference type="Rhea" id="RHEA-COMP:17339"/>
        <dbReference type="Rhea" id="RHEA-COMP:17340"/>
        <dbReference type="ChEBI" id="CHEBI:33019"/>
        <dbReference type="ChEBI" id="CHEBI:61560"/>
        <dbReference type="ChEBI" id="CHEBI:173112"/>
        <dbReference type="EC" id="2.7.7.7"/>
    </reaction>
</comment>
<proteinExistence type="inferred from homology"/>
<dbReference type="NCBIfam" id="NF002677">
    <property type="entry name" value="PRK02406.1"/>
    <property type="match status" value="1"/>
</dbReference>
<keyword evidence="14 16" id="KW-0234">DNA repair</keyword>
<evidence type="ECO:0000256" key="2">
    <source>
        <dbReference type="ARBA" id="ARBA00010945"/>
    </source>
</evidence>
<dbReference type="AlphaFoldDB" id="A0A5M6DCP4"/>
<evidence type="ECO:0000256" key="14">
    <source>
        <dbReference type="ARBA" id="ARBA00023204"/>
    </source>
</evidence>
<evidence type="ECO:0000256" key="4">
    <source>
        <dbReference type="ARBA" id="ARBA00022457"/>
    </source>
</evidence>
<dbReference type="PROSITE" id="PS50173">
    <property type="entry name" value="UMUC"/>
    <property type="match status" value="1"/>
</dbReference>
<keyword evidence="5 16" id="KW-0963">Cytoplasm</keyword>
<dbReference type="Gene3D" id="1.10.150.20">
    <property type="entry name" value="5' to 3' exonuclease, C-terminal subdomain"/>
    <property type="match status" value="1"/>
</dbReference>